<dbReference type="FunCoup" id="Q01FJ1">
    <property type="interactions" value="1849"/>
</dbReference>
<dbReference type="InterPro" id="IPR010613">
    <property type="entry name" value="PES"/>
</dbReference>
<feature type="compositionally biased region" description="Basic and acidic residues" evidence="5">
    <location>
        <begin position="639"/>
        <end position="657"/>
    </location>
</feature>
<dbReference type="KEGG" id="ota:OT_ostta01g06010"/>
<dbReference type="GO" id="GO:0030687">
    <property type="term" value="C:preribosome, large subunit precursor"/>
    <property type="evidence" value="ECO:0007669"/>
    <property type="project" value="UniProtKB-UniRule"/>
</dbReference>
<dbReference type="GO" id="GO:0005654">
    <property type="term" value="C:nucleoplasm"/>
    <property type="evidence" value="ECO:0007669"/>
    <property type="project" value="UniProtKB-SubCell"/>
</dbReference>
<evidence type="ECO:0000259" key="6">
    <source>
        <dbReference type="PROSITE" id="PS50172"/>
    </source>
</evidence>
<dbReference type="OrthoDB" id="10264910at2759"/>
<dbReference type="PANTHER" id="PTHR12221">
    <property type="entry name" value="PESCADILLO - RELATED"/>
    <property type="match status" value="1"/>
</dbReference>
<dbReference type="Proteomes" id="UP000009170">
    <property type="component" value="Unassembled WGS sequence"/>
</dbReference>
<dbReference type="GO" id="GO:0070545">
    <property type="term" value="C:PeBoW complex"/>
    <property type="evidence" value="ECO:0007669"/>
    <property type="project" value="TreeGrafter"/>
</dbReference>
<keyword evidence="3 4" id="KW-0539">Nucleus</keyword>
<protein>
    <recommendedName>
        <fullName evidence="4">Pescadillo homolog</fullName>
    </recommendedName>
</protein>
<name>Q01FJ1_OSTTA</name>
<feature type="compositionally biased region" description="Basic residues" evidence="5">
    <location>
        <begin position="658"/>
        <end position="667"/>
    </location>
</feature>
<dbReference type="CDD" id="cd17709">
    <property type="entry name" value="BRCT_pescadillo_like"/>
    <property type="match status" value="1"/>
</dbReference>
<dbReference type="PANTHER" id="PTHR12221:SF6">
    <property type="entry name" value="PESCADILLO HOMOLOG"/>
    <property type="match status" value="1"/>
</dbReference>
<comment type="subcellular location">
    <subcellularLocation>
        <location evidence="4">Nucleus</location>
        <location evidence="4">Nucleolus</location>
    </subcellularLocation>
    <subcellularLocation>
        <location evidence="4">Nucleus</location>
        <location evidence="4">Nucleoplasm</location>
    </subcellularLocation>
</comment>
<evidence type="ECO:0000256" key="1">
    <source>
        <dbReference type="ARBA" id="ARBA00022517"/>
    </source>
</evidence>
<feature type="region of interest" description="Disordered" evidence="5">
    <location>
        <begin position="313"/>
        <end position="346"/>
    </location>
</feature>
<keyword evidence="2 4" id="KW-0698">rRNA processing</keyword>
<dbReference type="PROSITE" id="PS50172">
    <property type="entry name" value="BRCT"/>
    <property type="match status" value="1"/>
</dbReference>
<feature type="region of interest" description="Disordered" evidence="5">
    <location>
        <begin position="639"/>
        <end position="667"/>
    </location>
</feature>
<dbReference type="SMART" id="SM00292">
    <property type="entry name" value="BRCT"/>
    <property type="match status" value="1"/>
</dbReference>
<dbReference type="Pfam" id="PF06732">
    <property type="entry name" value="Pescadillo_N"/>
    <property type="match status" value="1"/>
</dbReference>
<dbReference type="STRING" id="70448.Q01FJ1"/>
<dbReference type="GO" id="GO:0043021">
    <property type="term" value="F:ribonucleoprotein complex binding"/>
    <property type="evidence" value="ECO:0007669"/>
    <property type="project" value="UniProtKB-UniRule"/>
</dbReference>
<feature type="compositionally biased region" description="Basic and acidic residues" evidence="5">
    <location>
        <begin position="570"/>
        <end position="583"/>
    </location>
</feature>
<dbReference type="Pfam" id="PF16589">
    <property type="entry name" value="BRCT_2"/>
    <property type="match status" value="1"/>
</dbReference>
<dbReference type="SUPFAM" id="SSF52113">
    <property type="entry name" value="BRCT domain"/>
    <property type="match status" value="1"/>
</dbReference>
<dbReference type="RefSeq" id="XP_003074652.1">
    <property type="nucleotide sequence ID" value="XM_003074605.1"/>
</dbReference>
<evidence type="ECO:0000256" key="2">
    <source>
        <dbReference type="ARBA" id="ARBA00022552"/>
    </source>
</evidence>
<comment type="similarity">
    <text evidence="4">Belongs to the pescadillo family.</text>
</comment>
<feature type="compositionally biased region" description="Acidic residues" evidence="5">
    <location>
        <begin position="323"/>
        <end position="343"/>
    </location>
</feature>
<evidence type="ECO:0000313" key="8">
    <source>
        <dbReference type="Proteomes" id="UP000009170"/>
    </source>
</evidence>
<dbReference type="InParanoid" id="Q01FJ1"/>
<keyword evidence="8" id="KW-1185">Reference proteome</keyword>
<dbReference type="OMA" id="QKVTWIV"/>
<feature type="compositionally biased region" description="Acidic residues" evidence="5">
    <location>
        <begin position="529"/>
        <end position="569"/>
    </location>
</feature>
<dbReference type="HAMAP" id="MF_03028">
    <property type="entry name" value="Pescadillo"/>
    <property type="match status" value="1"/>
</dbReference>
<dbReference type="InterPro" id="IPR001357">
    <property type="entry name" value="BRCT_dom"/>
</dbReference>
<feature type="domain" description="BRCT" evidence="6">
    <location>
        <begin position="349"/>
        <end position="440"/>
    </location>
</feature>
<dbReference type="EMBL" id="CAID01000001">
    <property type="protein sequence ID" value="CAL50503.1"/>
    <property type="molecule type" value="Genomic_DNA"/>
</dbReference>
<dbReference type="GO" id="GO:0000466">
    <property type="term" value="P:maturation of 5.8S rRNA from tricistronic rRNA transcript (SSU-rRNA, 5.8S rRNA, LSU-rRNA)"/>
    <property type="evidence" value="ECO:0007669"/>
    <property type="project" value="UniProtKB-UniRule"/>
</dbReference>
<dbReference type="GeneID" id="9834734"/>
<accession>Q01FJ1</accession>
<dbReference type="InterPro" id="IPR036420">
    <property type="entry name" value="BRCT_dom_sf"/>
</dbReference>
<evidence type="ECO:0000256" key="4">
    <source>
        <dbReference type="HAMAP-Rule" id="MF_03028"/>
    </source>
</evidence>
<reference evidence="7 8" key="2">
    <citation type="journal article" date="2014" name="BMC Genomics">
        <title>An improved genome of the model marine alga Ostreococcus tauri unfolds by assessing Illumina de novo assemblies.</title>
        <authorList>
            <person name="Blanc-Mathieu R."/>
            <person name="Verhelst B."/>
            <person name="Derelle E."/>
            <person name="Rombauts S."/>
            <person name="Bouget F.Y."/>
            <person name="Carre I."/>
            <person name="Chateau A."/>
            <person name="Eyre-Walker A."/>
            <person name="Grimsley N."/>
            <person name="Moreau H."/>
            <person name="Piegu B."/>
            <person name="Rivals E."/>
            <person name="Schackwitz W."/>
            <person name="Van de Peer Y."/>
            <person name="Piganeau G."/>
        </authorList>
    </citation>
    <scope>NUCLEOTIDE SEQUENCE [LARGE SCALE GENOMIC DNA]</scope>
    <source>
        <strain evidence="8">OTTH 0595 / CCAP 157/2 / RCC745</strain>
    </source>
</reference>
<dbReference type="AlphaFoldDB" id="Q01FJ1"/>
<gene>
    <name evidence="7" type="ORF">OT_ostta01g06010</name>
</gene>
<comment type="caution">
    <text evidence="7">The sequence shown here is derived from an EMBL/GenBank/DDBJ whole genome shotgun (WGS) entry which is preliminary data.</text>
</comment>
<proteinExistence type="inferred from homology"/>
<dbReference type="GO" id="GO:0000463">
    <property type="term" value="P:maturation of LSU-rRNA from tricistronic rRNA transcript (SSU-rRNA, 5.8S rRNA, LSU-rRNA)"/>
    <property type="evidence" value="ECO:0007669"/>
    <property type="project" value="UniProtKB-UniRule"/>
</dbReference>
<evidence type="ECO:0000256" key="5">
    <source>
        <dbReference type="SAM" id="MobiDB-lite"/>
    </source>
</evidence>
<evidence type="ECO:0000256" key="3">
    <source>
        <dbReference type="ARBA" id="ARBA00023242"/>
    </source>
</evidence>
<feature type="region of interest" description="Disordered" evidence="5">
    <location>
        <begin position="513"/>
        <end position="583"/>
    </location>
</feature>
<comment type="function">
    <text evidence="4">Required for maturation of ribosomal RNAs and formation of the large ribosomal subunit.</text>
</comment>
<evidence type="ECO:0000313" key="7">
    <source>
        <dbReference type="EMBL" id="CAL50503.1"/>
    </source>
</evidence>
<dbReference type="GO" id="GO:0003723">
    <property type="term" value="F:RNA binding"/>
    <property type="evidence" value="ECO:0007669"/>
    <property type="project" value="TreeGrafter"/>
</dbReference>
<keyword evidence="1 4" id="KW-0690">Ribosome biogenesis</keyword>
<reference evidence="8" key="1">
    <citation type="journal article" date="2006" name="Proc. Natl. Acad. Sci. U.S.A.">
        <title>Genome analysis of the smallest free-living eukaryote Ostreococcus tauri unveils many unique features.</title>
        <authorList>
            <person name="Derelle E."/>
            <person name="Ferraz C."/>
            <person name="Rombauts S."/>
            <person name="Rouze P."/>
            <person name="Worden A.Z."/>
            <person name="Robbens S."/>
            <person name="Partensky F."/>
            <person name="Degroeve S."/>
            <person name="Echeynie S."/>
            <person name="Cooke R."/>
            <person name="Saeys Y."/>
            <person name="Wuyts J."/>
            <person name="Jabbari K."/>
            <person name="Bowler C."/>
            <person name="Panaud O."/>
            <person name="Piegu B."/>
            <person name="Ball S.G."/>
            <person name="Ral J.-P."/>
            <person name="Bouget F.-Y."/>
            <person name="Piganeau G."/>
            <person name="De Baets B."/>
            <person name="Picard A."/>
            <person name="Delseny M."/>
            <person name="Demaille J."/>
            <person name="Van de Peer Y."/>
            <person name="Moreau H."/>
        </authorList>
    </citation>
    <scope>NUCLEOTIDE SEQUENCE [LARGE SCALE GENOMIC DNA]</scope>
    <source>
        <strain evidence="8">OTTH 0595 / CCAP 157/2 / RCC745</strain>
    </source>
</reference>
<sequence>MGGGKRKRVNATGKVIPKSVLKAKRGTTKGASTRYVTRNQALARLQLKLGDFRRLCILKGVHPREPKKKAQGQGKTYYHVKDIAFLHHEPLLEKFRELRAYARKLKRAKAKQNYVALDRLRENTPKYELSHLVLERYPRFRDALGDLDDPMCMCALFAVLPTVNRHNIAPEIVEKSEKLSREFKSFCVRTHALRKVFISVKGIYYEAEIQGEKITWVEPHALAQTMPEDVDYRVMLTFLEFYHDLMTFVNFKLYKDAGLRYPPTLNEEMDDAAAGLAAVVHQMVKAADAANASALPANSDAARAVESRAQSLKEKLAQIAEHQDEEEDDDEAMALDEDDDDGMTPEHRECAKLFDGLMFFINREVPRDMMIFIIKSFGGEVCWEGEGSPYDPDDPRITHVVIDRPTTNMKLNPKVVYIQPQWVCDCANWRVLIPPTDYAPEKECPPHLSPFIGANDDGYTPEYAKTLLKLQEEARAIRNGASTVKMLENAEEEMTEEEQAAAEEKQYRKELEAEMKGVSYSEAMAKKDDDDENDEDDDDDDDDDDEDDEDEDSEENDSEEDGSEEDEDAEPKSRLTFDMALSEKDKIMRDKLAEGTEEEQMKKLSYMLLPRKKRELYKAMQIGIAKKEKRAAELTRLAEEHKEKKRRAAEGEKDKPAAKKGKKGGKK</sequence>
<organism evidence="7 8">
    <name type="scientific">Ostreococcus tauri</name>
    <name type="common">Marine green alga</name>
    <dbReference type="NCBI Taxonomy" id="70448"/>
    <lineage>
        <taxon>Eukaryota</taxon>
        <taxon>Viridiplantae</taxon>
        <taxon>Chlorophyta</taxon>
        <taxon>Mamiellophyceae</taxon>
        <taxon>Mamiellales</taxon>
        <taxon>Bathycoccaceae</taxon>
        <taxon>Ostreococcus</taxon>
    </lineage>
</organism>
<dbReference type="Gene3D" id="3.40.50.10190">
    <property type="entry name" value="BRCT domain"/>
    <property type="match status" value="1"/>
</dbReference>